<dbReference type="PANTHER" id="PTHR11839">
    <property type="entry name" value="UDP/ADP-SUGAR PYROPHOSPHATASE"/>
    <property type="match status" value="1"/>
</dbReference>
<dbReference type="InterPro" id="IPR004385">
    <property type="entry name" value="NDP_pyrophosphatase"/>
</dbReference>
<dbReference type="InterPro" id="IPR013024">
    <property type="entry name" value="GGCT-like"/>
</dbReference>
<evidence type="ECO:0000256" key="14">
    <source>
        <dbReference type="PIRSR" id="PIRSR604385-3"/>
    </source>
</evidence>
<evidence type="ECO:0000256" key="10">
    <source>
        <dbReference type="ARBA" id="ARBA00030308"/>
    </source>
</evidence>
<dbReference type="GO" id="GO:0005829">
    <property type="term" value="C:cytosol"/>
    <property type="evidence" value="ECO:0007669"/>
    <property type="project" value="TreeGrafter"/>
</dbReference>
<dbReference type="GO" id="GO:0019144">
    <property type="term" value="F:ADP-sugar diphosphatase activity"/>
    <property type="evidence" value="ECO:0007669"/>
    <property type="project" value="TreeGrafter"/>
</dbReference>
<dbReference type="CDD" id="cd06661">
    <property type="entry name" value="GGCT_like"/>
    <property type="match status" value="1"/>
</dbReference>
<dbReference type="InterPro" id="IPR020084">
    <property type="entry name" value="NUDIX_hydrolase_CS"/>
</dbReference>
<evidence type="ECO:0000256" key="8">
    <source>
        <dbReference type="ARBA" id="ARBA00025164"/>
    </source>
</evidence>
<feature type="domain" description="Nudix hydrolase" evidence="15">
    <location>
        <begin position="214"/>
        <end position="354"/>
    </location>
</feature>
<comment type="function">
    <text evidence="8">Acts on ADP-mannose and ADP-glucose as well as ADP-ribose. Prevents glycogen biosynthesis. The reaction catalyzed by this enzyme is a limiting step of the gluconeogenic process.</text>
</comment>
<evidence type="ECO:0000256" key="9">
    <source>
        <dbReference type="ARBA" id="ARBA00030162"/>
    </source>
</evidence>
<reference evidence="16 17" key="1">
    <citation type="submission" date="2016-10" db="EMBL/GenBank/DDBJ databases">
        <authorList>
            <person name="de Groot N.N."/>
        </authorList>
    </citation>
    <scope>NUCLEOTIDE SEQUENCE [LARGE SCALE GENOMIC DNA]</scope>
    <source>
        <strain evidence="16 17">DSM 23042</strain>
    </source>
</reference>
<dbReference type="CDD" id="cd24155">
    <property type="entry name" value="NUDIX_ADPRase"/>
    <property type="match status" value="1"/>
</dbReference>
<dbReference type="InterPro" id="IPR036568">
    <property type="entry name" value="GGCT-like_sf"/>
</dbReference>
<dbReference type="SUPFAM" id="SSF110857">
    <property type="entry name" value="Gamma-glutamyl cyclotransferase-like"/>
    <property type="match status" value="1"/>
</dbReference>
<evidence type="ECO:0000256" key="5">
    <source>
        <dbReference type="ARBA" id="ARBA00022723"/>
    </source>
</evidence>
<dbReference type="GO" id="GO:0046872">
    <property type="term" value="F:metal ion binding"/>
    <property type="evidence" value="ECO:0007669"/>
    <property type="project" value="UniProtKB-KW"/>
</dbReference>
<feature type="binding site" evidence="13">
    <location>
        <position position="276"/>
    </location>
    <ligand>
        <name>Mg(2+)</name>
        <dbReference type="ChEBI" id="CHEBI:18420"/>
        <label>1</label>
    </ligand>
</feature>
<sequence length="369" mass="40089">MNLFLFGTLRDDALREIVIGRAVGGRAARLAGHGVRRAAEGDHPVIGAGEGAEGLLVEGLGTEEASRLDYYEGAFGCRRHPVRVTTQAGEIAAQVYAAEPDSASDAAWDLSEWQSEWAPLVRKTAEQAMALYGQGDSATLARRLPMMRVRASSALRAAECPAPRHIRADLTRDDVTVETARRPYVNFFALDEYDLEHPHFDGGRSGTLNRAGLVSGDAVTVLPYDPARDRVLVIEQFRFGPFSRGDLRPWCLEPVAGRVDPGEAPETAARREAEEEARLDVGALWTVASYYPSPGVLTEYLWSYVGVCDLPDGAETLAGKADEGEDIRTHVLSFDRLMELITAGEVDTAPLLLTAFWLARARAEGLPAA</sequence>
<evidence type="ECO:0000256" key="2">
    <source>
        <dbReference type="ARBA" id="ARBA00007482"/>
    </source>
</evidence>
<dbReference type="Gene3D" id="3.90.79.10">
    <property type="entry name" value="Nucleoside Triphosphate Pyrophosphohydrolase"/>
    <property type="match status" value="1"/>
</dbReference>
<keyword evidence="7 13" id="KW-0460">Magnesium</keyword>
<evidence type="ECO:0000313" key="16">
    <source>
        <dbReference type="EMBL" id="SER94466.1"/>
    </source>
</evidence>
<evidence type="ECO:0000256" key="11">
    <source>
        <dbReference type="ARBA" id="ARBA00033056"/>
    </source>
</evidence>
<comment type="catalytic activity">
    <reaction evidence="12">
        <text>ADP-D-ribose + H2O = D-ribose 5-phosphate + AMP + 2 H(+)</text>
        <dbReference type="Rhea" id="RHEA:10412"/>
        <dbReference type="ChEBI" id="CHEBI:15377"/>
        <dbReference type="ChEBI" id="CHEBI:15378"/>
        <dbReference type="ChEBI" id="CHEBI:57967"/>
        <dbReference type="ChEBI" id="CHEBI:78346"/>
        <dbReference type="ChEBI" id="CHEBI:456215"/>
        <dbReference type="EC" id="3.6.1.13"/>
    </reaction>
</comment>
<dbReference type="PANTHER" id="PTHR11839:SF5">
    <property type="entry name" value="ADP-RIBOSE PYROPHOSPHATASE"/>
    <property type="match status" value="1"/>
</dbReference>
<keyword evidence="5 13" id="KW-0479">Metal-binding</keyword>
<evidence type="ECO:0000256" key="4">
    <source>
        <dbReference type="ARBA" id="ARBA00013297"/>
    </source>
</evidence>
<dbReference type="OrthoDB" id="5292471at2"/>
<dbReference type="RefSeq" id="WP_092691331.1">
    <property type="nucleotide sequence ID" value="NZ_CBDDGO010000004.1"/>
</dbReference>
<keyword evidence="6" id="KW-0378">Hydrolase</keyword>
<feature type="binding site" evidence="13">
    <location>
        <position position="325"/>
    </location>
    <ligand>
        <name>Mg(2+)</name>
        <dbReference type="ChEBI" id="CHEBI:18420"/>
        <label>1</label>
    </ligand>
</feature>
<dbReference type="PROSITE" id="PS00893">
    <property type="entry name" value="NUDIX_BOX"/>
    <property type="match status" value="1"/>
</dbReference>
<evidence type="ECO:0000256" key="13">
    <source>
        <dbReference type="PIRSR" id="PIRSR604385-2"/>
    </source>
</evidence>
<dbReference type="SUPFAM" id="SSF55811">
    <property type="entry name" value="Nudix"/>
    <property type="match status" value="1"/>
</dbReference>
<feature type="short sequence motif" description="Nudix box" evidence="14">
    <location>
        <begin position="257"/>
        <end position="279"/>
    </location>
</feature>
<organism evidence="16 17">
    <name type="scientific">Tranquillimonas rosea</name>
    <dbReference type="NCBI Taxonomy" id="641238"/>
    <lineage>
        <taxon>Bacteria</taxon>
        <taxon>Pseudomonadati</taxon>
        <taxon>Pseudomonadota</taxon>
        <taxon>Alphaproteobacteria</taxon>
        <taxon>Rhodobacterales</taxon>
        <taxon>Roseobacteraceae</taxon>
        <taxon>Tranquillimonas</taxon>
    </lineage>
</organism>
<evidence type="ECO:0000313" key="17">
    <source>
        <dbReference type="Proteomes" id="UP000198885"/>
    </source>
</evidence>
<feature type="binding site" evidence="13">
    <location>
        <position position="272"/>
    </location>
    <ligand>
        <name>Mg(2+)</name>
        <dbReference type="ChEBI" id="CHEBI:18420"/>
        <label>1</label>
    </ligand>
</feature>
<evidence type="ECO:0000256" key="6">
    <source>
        <dbReference type="ARBA" id="ARBA00022801"/>
    </source>
</evidence>
<dbReference type="Proteomes" id="UP000198885">
    <property type="component" value="Unassembled WGS sequence"/>
</dbReference>
<accession>A0A1H9TBH0</accession>
<keyword evidence="17" id="KW-1185">Reference proteome</keyword>
<dbReference type="Pfam" id="PF00293">
    <property type="entry name" value="NUDIX"/>
    <property type="match status" value="1"/>
</dbReference>
<dbReference type="GO" id="GO:0006753">
    <property type="term" value="P:nucleoside phosphate metabolic process"/>
    <property type="evidence" value="ECO:0007669"/>
    <property type="project" value="TreeGrafter"/>
</dbReference>
<dbReference type="PROSITE" id="PS51462">
    <property type="entry name" value="NUDIX"/>
    <property type="match status" value="1"/>
</dbReference>
<evidence type="ECO:0000256" key="12">
    <source>
        <dbReference type="ARBA" id="ARBA00049546"/>
    </source>
</evidence>
<comment type="similarity">
    <text evidence="2">Belongs to the Nudix hydrolase family. NudF subfamily.</text>
</comment>
<dbReference type="GO" id="GO:0047631">
    <property type="term" value="F:ADP-ribose diphosphatase activity"/>
    <property type="evidence" value="ECO:0007669"/>
    <property type="project" value="UniProtKB-EC"/>
</dbReference>
<dbReference type="EMBL" id="FOGU01000004">
    <property type="protein sequence ID" value="SER94466.1"/>
    <property type="molecule type" value="Genomic_DNA"/>
</dbReference>
<gene>
    <name evidence="16" type="ORF">SAMN04490244_10474</name>
</gene>
<feature type="binding site" evidence="13">
    <location>
        <position position="256"/>
    </location>
    <ligand>
        <name>Mg(2+)</name>
        <dbReference type="ChEBI" id="CHEBI:18420"/>
        <label>1</label>
    </ligand>
</feature>
<dbReference type="Gene3D" id="3.10.490.10">
    <property type="entry name" value="Gamma-glutamyl cyclotransferase-like"/>
    <property type="match status" value="1"/>
</dbReference>
<dbReference type="NCBIfam" id="TIGR00052">
    <property type="entry name" value="nudix-type nucleoside diphosphatase, YffH/AdpP family"/>
    <property type="match status" value="1"/>
</dbReference>
<dbReference type="Pfam" id="PF06094">
    <property type="entry name" value="GGACT"/>
    <property type="match status" value="1"/>
</dbReference>
<proteinExistence type="inferred from homology"/>
<dbReference type="STRING" id="641238.SAMN04490244_10474"/>
<dbReference type="AlphaFoldDB" id="A0A1H9TBH0"/>
<dbReference type="EC" id="3.6.1.13" evidence="3"/>
<evidence type="ECO:0000256" key="7">
    <source>
        <dbReference type="ARBA" id="ARBA00022842"/>
    </source>
</evidence>
<comment type="cofactor">
    <cofactor evidence="1 13">
        <name>Mg(2+)</name>
        <dbReference type="ChEBI" id="CHEBI:18420"/>
    </cofactor>
</comment>
<dbReference type="InterPro" id="IPR015797">
    <property type="entry name" value="NUDIX_hydrolase-like_dom_sf"/>
</dbReference>
<name>A0A1H9TBH0_9RHOB</name>
<dbReference type="InterPro" id="IPR000086">
    <property type="entry name" value="NUDIX_hydrolase_dom"/>
</dbReference>
<evidence type="ECO:0000259" key="15">
    <source>
        <dbReference type="PROSITE" id="PS51462"/>
    </source>
</evidence>
<evidence type="ECO:0000256" key="3">
    <source>
        <dbReference type="ARBA" id="ARBA00012453"/>
    </source>
</evidence>
<protein>
    <recommendedName>
        <fullName evidence="4">ADP-ribose pyrophosphatase</fullName>
        <ecNumber evidence="3">3.6.1.13</ecNumber>
    </recommendedName>
    <alternativeName>
        <fullName evidence="9">ADP-ribose diphosphatase</fullName>
    </alternativeName>
    <alternativeName>
        <fullName evidence="11">ADP-ribose phosphohydrolase</fullName>
    </alternativeName>
    <alternativeName>
        <fullName evidence="10">Adenosine diphosphoribose pyrophosphatase</fullName>
    </alternativeName>
</protein>
<dbReference type="GO" id="GO:0019693">
    <property type="term" value="P:ribose phosphate metabolic process"/>
    <property type="evidence" value="ECO:0007669"/>
    <property type="project" value="TreeGrafter"/>
</dbReference>
<dbReference type="InterPro" id="IPR009288">
    <property type="entry name" value="AIG2-like_dom"/>
</dbReference>
<evidence type="ECO:0000256" key="1">
    <source>
        <dbReference type="ARBA" id="ARBA00001946"/>
    </source>
</evidence>